<dbReference type="Proteomes" id="UP001604336">
    <property type="component" value="Unassembled WGS sequence"/>
</dbReference>
<evidence type="ECO:0000313" key="2">
    <source>
        <dbReference type="Proteomes" id="UP001604336"/>
    </source>
</evidence>
<name>A0ABD1RD74_9LAMI</name>
<proteinExistence type="predicted"/>
<accession>A0ABD1RD74</accession>
<comment type="caution">
    <text evidence="1">The sequence shown here is derived from an EMBL/GenBank/DDBJ whole genome shotgun (WGS) entry which is preliminary data.</text>
</comment>
<gene>
    <name evidence="1" type="ORF">Adt_31121</name>
</gene>
<evidence type="ECO:0000313" key="1">
    <source>
        <dbReference type="EMBL" id="KAL2486365.1"/>
    </source>
</evidence>
<organism evidence="1 2">
    <name type="scientific">Abeliophyllum distichum</name>
    <dbReference type="NCBI Taxonomy" id="126358"/>
    <lineage>
        <taxon>Eukaryota</taxon>
        <taxon>Viridiplantae</taxon>
        <taxon>Streptophyta</taxon>
        <taxon>Embryophyta</taxon>
        <taxon>Tracheophyta</taxon>
        <taxon>Spermatophyta</taxon>
        <taxon>Magnoliopsida</taxon>
        <taxon>eudicotyledons</taxon>
        <taxon>Gunneridae</taxon>
        <taxon>Pentapetalae</taxon>
        <taxon>asterids</taxon>
        <taxon>lamiids</taxon>
        <taxon>Lamiales</taxon>
        <taxon>Oleaceae</taxon>
        <taxon>Forsythieae</taxon>
        <taxon>Abeliophyllum</taxon>
    </lineage>
</organism>
<keyword evidence="2" id="KW-1185">Reference proteome</keyword>
<dbReference type="EMBL" id="JBFOLK010000009">
    <property type="protein sequence ID" value="KAL2486365.1"/>
    <property type="molecule type" value="Genomic_DNA"/>
</dbReference>
<reference evidence="2" key="1">
    <citation type="submission" date="2024-07" db="EMBL/GenBank/DDBJ databases">
        <title>Two chromosome-level genome assemblies of Korean endemic species Abeliophyllum distichum and Forsythia ovata (Oleaceae).</title>
        <authorList>
            <person name="Jang H."/>
        </authorList>
    </citation>
    <scope>NUCLEOTIDE SEQUENCE [LARGE SCALE GENOMIC DNA]</scope>
</reference>
<dbReference type="AlphaFoldDB" id="A0ABD1RD74"/>
<protein>
    <submittedName>
        <fullName evidence="1">Uncharacterized protein</fullName>
    </submittedName>
</protein>
<sequence length="128" mass="14217">MNCSLDVFGCMRLEWCPQLGINVSSIAEMEKSNLSVAESKPFLKEESYFADAKFYSEGEDFYSAGLSTVGFEIKKDTNNDQRLIVVPPHQLMTSISKTTCGEPSKGKQPQTTLADVKGLRKELTFPIP</sequence>